<dbReference type="SUPFAM" id="SSF48452">
    <property type="entry name" value="TPR-like"/>
    <property type="match status" value="2"/>
</dbReference>
<sequence>MKKGKNRSDQKLLAASDIVLEPEESIDKTPVDTFTVEVLALQTSDIERVSFTINVTFFDIPILDAEIPSLWARQSISNKAIARGSMTYDPSDYSKMCSFADEPLVVTIEPITMSENSTDKISDKVSDKMSDKTLDKSSDKTSEKASEPTTESRQSASDAFSCNVDILTMFLGTDELYVKVRLQPVALTSVLNAISWDNLPLLTMKLSVNRDPMNDEHHNVLAKANYFKLTLIGCYNITNAFTDFNFIAASKTTMSNEKGNTNTKFYDGYKHPKRFSGLSFFPKWETMRFRANVNSQCSEKFNCKIENIQNEANIDLKKYFQENSTSNVIWASFHRTLLLKNTEQTFMDFIRQYSWPFELYVYDNNVDYSLMAFLDLFRLLYPGEDTIRMAVPLKWLDEALMKEKCDCDKLLEVTEKEPSTISNVRKSSKVISQGTIKTDPIQVTTTGNDDTDAFVVVEVTLKNPIKKPAIPPHINPIQINKMLEDMESQQMQRECTARGQLTKDWVNAVKMAANALRRISYYGSTDFCTFDRQFSSTRTRVEMVTSFCDEAAIYVNNNFVARDFLESDDTFKELTLMAHACLVREAADCLLVPEERRLDPTLRAARHAHTFQDVYHAVELYFQCVSRSPRDANLWRELATCLQDLDQEWADVCLDKSLCLNPRHPLTLLSKACMIFKKDQDAAEPFFLSLLFFHPFWVTGMVAANAYFLHRENFEMADAIAECIKTHMVSLSVQMQGLSEQMKIPRAWESELGDWWDATPLLPGMSLYYEAADLLLRLRAIKLAEVCVAQALQTCGDSPAYFHLLALCCRLKGDIDNALCHIRAGIKKYGEVSYLRTLEAECYHMQKNISASIVSLDKADTNLGSYSVLLGMMSSRSERCRSLLTELLRRQPSAYAWMAYAEEWILAAKLEAKKVSPKGEAQAIAYAVACATEALKIDKQAGAAWALLARFVKKNARKIYCAKMAAACGHSWAGERVGLPSASKSQPSLCQRVGKALRECQCRICAHLIL</sequence>
<evidence type="ECO:0000256" key="3">
    <source>
        <dbReference type="SAM" id="MobiDB-lite"/>
    </source>
</evidence>
<proteinExistence type="predicted"/>
<dbReference type="InterPro" id="IPR011990">
    <property type="entry name" value="TPR-like_helical_dom_sf"/>
</dbReference>
<accession>A0AAJ6ZLZ1</accession>
<dbReference type="InterPro" id="IPR052628">
    <property type="entry name" value="CFAP70"/>
</dbReference>
<feature type="compositionally biased region" description="Basic and acidic residues" evidence="3">
    <location>
        <begin position="117"/>
        <end position="146"/>
    </location>
</feature>
<organism evidence="4">
    <name type="scientific">Papilio xuthus</name>
    <name type="common">Asian swallowtail butterfly</name>
    <dbReference type="NCBI Taxonomy" id="66420"/>
    <lineage>
        <taxon>Eukaryota</taxon>
        <taxon>Metazoa</taxon>
        <taxon>Ecdysozoa</taxon>
        <taxon>Arthropoda</taxon>
        <taxon>Hexapoda</taxon>
        <taxon>Insecta</taxon>
        <taxon>Pterygota</taxon>
        <taxon>Neoptera</taxon>
        <taxon>Endopterygota</taxon>
        <taxon>Lepidoptera</taxon>
        <taxon>Glossata</taxon>
        <taxon>Ditrysia</taxon>
        <taxon>Papilionoidea</taxon>
        <taxon>Papilionidae</taxon>
        <taxon>Papilioninae</taxon>
        <taxon>Papilio</taxon>
    </lineage>
</organism>
<dbReference type="GO" id="GO:0031514">
    <property type="term" value="C:motile cilium"/>
    <property type="evidence" value="ECO:0007669"/>
    <property type="project" value="TreeGrafter"/>
</dbReference>
<evidence type="ECO:0000313" key="4">
    <source>
        <dbReference type="RefSeq" id="XP_013175356.1"/>
    </source>
</evidence>
<reference evidence="4" key="1">
    <citation type="submission" date="2025-08" db="UniProtKB">
        <authorList>
            <consortium name="RefSeq"/>
        </authorList>
    </citation>
    <scope>IDENTIFICATION</scope>
</reference>
<evidence type="ECO:0000256" key="2">
    <source>
        <dbReference type="ARBA" id="ARBA00022803"/>
    </source>
</evidence>
<dbReference type="Proteomes" id="UP000694872">
    <property type="component" value="Unplaced"/>
</dbReference>
<name>A0AAJ6ZLZ1_PAPXU</name>
<protein>
    <submittedName>
        <fullName evidence="4">Uncharacterized protein LOC106123515</fullName>
    </submittedName>
</protein>
<dbReference type="GO" id="GO:0003341">
    <property type="term" value="P:cilium movement"/>
    <property type="evidence" value="ECO:0007669"/>
    <property type="project" value="TreeGrafter"/>
</dbReference>
<feature type="region of interest" description="Disordered" evidence="3">
    <location>
        <begin position="117"/>
        <end position="156"/>
    </location>
</feature>
<keyword evidence="1" id="KW-0677">Repeat</keyword>
<dbReference type="RefSeq" id="XP_013175356.1">
    <property type="nucleotide sequence ID" value="XM_013319902.1"/>
</dbReference>
<dbReference type="PANTHER" id="PTHR44314:SF1">
    <property type="entry name" value="CILIA- AND FLAGELLA-ASSOCIATED PROTEIN 70"/>
    <property type="match status" value="1"/>
</dbReference>
<gene>
    <name evidence="4" type="primary">LOC106123515</name>
</gene>
<dbReference type="GeneID" id="106123515"/>
<dbReference type="AlphaFoldDB" id="A0AAJ6ZLZ1"/>
<dbReference type="PANTHER" id="PTHR44314">
    <property type="entry name" value="CILIA- AND FLAGELLA-ASSOCIATED PROTEIN 70"/>
    <property type="match status" value="1"/>
</dbReference>
<dbReference type="KEGG" id="pxu:106123515"/>
<dbReference type="GO" id="GO:0060271">
    <property type="term" value="P:cilium assembly"/>
    <property type="evidence" value="ECO:0007669"/>
    <property type="project" value="TreeGrafter"/>
</dbReference>
<dbReference type="GO" id="GO:0070062">
    <property type="term" value="C:extracellular exosome"/>
    <property type="evidence" value="ECO:0007669"/>
    <property type="project" value="TreeGrafter"/>
</dbReference>
<feature type="compositionally biased region" description="Polar residues" evidence="3">
    <location>
        <begin position="147"/>
        <end position="156"/>
    </location>
</feature>
<dbReference type="Gene3D" id="1.25.40.10">
    <property type="entry name" value="Tetratricopeptide repeat domain"/>
    <property type="match status" value="1"/>
</dbReference>
<evidence type="ECO:0000256" key="1">
    <source>
        <dbReference type="ARBA" id="ARBA00022737"/>
    </source>
</evidence>
<keyword evidence="2" id="KW-0802">TPR repeat</keyword>